<dbReference type="PANTHER" id="PTHR31339">
    <property type="entry name" value="PECTIN LYASE-RELATED"/>
    <property type="match status" value="1"/>
</dbReference>
<proteinExistence type="inferred from homology"/>
<evidence type="ECO:0000256" key="1">
    <source>
        <dbReference type="ARBA" id="ARBA00008834"/>
    </source>
</evidence>
<evidence type="ECO:0000313" key="6">
    <source>
        <dbReference type="EMBL" id="TDE45896.1"/>
    </source>
</evidence>
<dbReference type="SMART" id="SM00710">
    <property type="entry name" value="PbH1"/>
    <property type="match status" value="4"/>
</dbReference>
<dbReference type="InterPro" id="IPR012334">
    <property type="entry name" value="Pectin_lyas_fold"/>
</dbReference>
<dbReference type="SUPFAM" id="SSF51126">
    <property type="entry name" value="Pectin lyase-like"/>
    <property type="match status" value="1"/>
</dbReference>
<dbReference type="Proteomes" id="UP000294814">
    <property type="component" value="Unassembled WGS sequence"/>
</dbReference>
<comment type="caution">
    <text evidence="6">The sequence shown here is derived from an EMBL/GenBank/DDBJ whole genome shotgun (WGS) entry which is preliminary data.</text>
</comment>
<keyword evidence="3 4" id="KW-0326">Glycosidase</keyword>
<dbReference type="OrthoDB" id="9795222at2"/>
<sequence>MNIKNNALLFLLLFTSFSMFAKDYKASLFGINSDGKTLNTTSIQFAINHINANGGGRLVFNVGRYLTGTINLKSNVTLHFDEGAILLGSTNPFDYEKTSASWCYALVVAYDQENIGITGKGILDGQGVEVARNVVENIEKGLTKDSYKYGRPSEGNRPMLVYFKRCKDIKIIDITYKNSASWNQTYDLCKNLTIDGITVDNTTYWNQDGIDIVDCDNVSITNSYIDAADDGICLKSHDANSFCNNIFISNNKIRTSANGIKFGTASKGGFRNVKIVNNIVFDTYRSAIALESVDGGFLENIEIDSLKVYNTGNLIYLTTGERIKGKKSTLKNIKISNVYAEIPATKPDAGYGFEGPIEDQPRNISPAIIIKGLPESIISDVVFKNFVIKHAGGGNAKFANVPLNQIESIPELPAQYPEFSMFKELPAWGAYIRHASGIQFSNIKMQTDKNDFRVPVVLDDVQKSKFSDLKINGKFKNQDVFQNKSTENQVK</sequence>
<evidence type="ECO:0000256" key="2">
    <source>
        <dbReference type="ARBA" id="ARBA00022801"/>
    </source>
</evidence>
<dbReference type="EMBL" id="SMLG01000002">
    <property type="protein sequence ID" value="TDE45896.1"/>
    <property type="molecule type" value="Genomic_DNA"/>
</dbReference>
<dbReference type="InterPro" id="IPR000743">
    <property type="entry name" value="Glyco_hydro_28"/>
</dbReference>
<feature type="chain" id="PRO_5020190614" evidence="5">
    <location>
        <begin position="22"/>
        <end position="491"/>
    </location>
</feature>
<evidence type="ECO:0000256" key="3">
    <source>
        <dbReference type="ARBA" id="ARBA00023295"/>
    </source>
</evidence>
<evidence type="ECO:0000313" key="7">
    <source>
        <dbReference type="Proteomes" id="UP000294814"/>
    </source>
</evidence>
<feature type="signal peptide" evidence="5">
    <location>
        <begin position="1"/>
        <end position="21"/>
    </location>
</feature>
<keyword evidence="7" id="KW-1185">Reference proteome</keyword>
<protein>
    <submittedName>
        <fullName evidence="6">DUF1565 domain-containing protein</fullName>
    </submittedName>
</protein>
<dbReference type="RefSeq" id="WP_131915249.1">
    <property type="nucleotide sequence ID" value="NZ_SMLG01000002.1"/>
</dbReference>
<evidence type="ECO:0000256" key="5">
    <source>
        <dbReference type="SAM" id="SignalP"/>
    </source>
</evidence>
<dbReference type="AlphaFoldDB" id="A0A4R5FBA2"/>
<dbReference type="PANTHER" id="PTHR31339:SF9">
    <property type="entry name" value="PLASMIN AND FIBRONECTIN-BINDING PROTEIN A"/>
    <property type="match status" value="1"/>
</dbReference>
<dbReference type="GO" id="GO:0004650">
    <property type="term" value="F:polygalacturonase activity"/>
    <property type="evidence" value="ECO:0007669"/>
    <property type="project" value="InterPro"/>
</dbReference>
<organism evidence="6 7">
    <name type="scientific">Flavobacterium rhamnosiphilum</name>
    <dbReference type="NCBI Taxonomy" id="2541724"/>
    <lineage>
        <taxon>Bacteria</taxon>
        <taxon>Pseudomonadati</taxon>
        <taxon>Bacteroidota</taxon>
        <taxon>Flavobacteriia</taxon>
        <taxon>Flavobacteriales</taxon>
        <taxon>Flavobacteriaceae</taxon>
        <taxon>Flavobacterium</taxon>
    </lineage>
</organism>
<name>A0A4R5FBA2_9FLAO</name>
<keyword evidence="5" id="KW-0732">Signal</keyword>
<dbReference type="Gene3D" id="2.160.20.10">
    <property type="entry name" value="Single-stranded right-handed beta-helix, Pectin lyase-like"/>
    <property type="match status" value="1"/>
</dbReference>
<gene>
    <name evidence="6" type="ORF">E0I26_04205</name>
</gene>
<reference evidence="6 7" key="1">
    <citation type="submission" date="2019-03" db="EMBL/GenBank/DDBJ databases">
        <title>Novel species of Flavobacterium.</title>
        <authorList>
            <person name="Liu Q."/>
            <person name="Xin Y.-H."/>
        </authorList>
    </citation>
    <scope>NUCLEOTIDE SEQUENCE [LARGE SCALE GENOMIC DNA]</scope>
    <source>
        <strain evidence="6 7">LB3P52</strain>
    </source>
</reference>
<keyword evidence="2 4" id="KW-0378">Hydrolase</keyword>
<evidence type="ECO:0000256" key="4">
    <source>
        <dbReference type="RuleBase" id="RU361169"/>
    </source>
</evidence>
<dbReference type="InterPro" id="IPR006626">
    <property type="entry name" value="PbH1"/>
</dbReference>
<dbReference type="Pfam" id="PF00295">
    <property type="entry name" value="Glyco_hydro_28"/>
    <property type="match status" value="1"/>
</dbReference>
<dbReference type="InterPro" id="IPR011050">
    <property type="entry name" value="Pectin_lyase_fold/virulence"/>
</dbReference>
<accession>A0A4R5FBA2</accession>
<dbReference type="GO" id="GO:0005975">
    <property type="term" value="P:carbohydrate metabolic process"/>
    <property type="evidence" value="ECO:0007669"/>
    <property type="project" value="InterPro"/>
</dbReference>
<comment type="similarity">
    <text evidence="1 4">Belongs to the glycosyl hydrolase 28 family.</text>
</comment>
<dbReference type="InterPro" id="IPR051801">
    <property type="entry name" value="GH28_Enzymes"/>
</dbReference>